<evidence type="ECO:0000313" key="4">
    <source>
        <dbReference type="Proteomes" id="UP001162060"/>
    </source>
</evidence>
<feature type="domain" description="Retroviral polymerase SH3-like" evidence="2">
    <location>
        <begin position="103"/>
        <end position="160"/>
    </location>
</feature>
<dbReference type="Gene3D" id="3.30.420.10">
    <property type="entry name" value="Ribonuclease H-like superfamily/Ribonuclease H"/>
    <property type="match status" value="1"/>
</dbReference>
<protein>
    <recommendedName>
        <fullName evidence="2">Retroviral polymerase SH3-like domain-containing protein</fullName>
    </recommendedName>
</protein>
<dbReference type="PANTHER" id="PTHR42648:SF28">
    <property type="entry name" value="TRANSPOSON-ENCODED PROTEIN WITH RIBONUCLEASE H-LIKE AND RETROVIRUS ZINC FINGER-LIKE DOMAINS"/>
    <property type="match status" value="1"/>
</dbReference>
<sequence>MANFEREFNCKVHVLRTDGCGEYKTLDIFCSSEGVLRQVSDAKNQASNGKAERMHRTVMNMVRKYASYILNRSKTKSNPGFASPLEILTGKAPVLTDIVAFCSTCTAHRDPKNKSIGERGKAGIVIGRGSETKGYKVYIPVDKVVVVTEHVQNIEAPQDDQDERKICPDTARRQEEPGPDHQADEEDWQDGVKRAKQVRKGRKSTWTRERHGTSSTTSSLPKVVEVDTSVDGCDIVNVIVEQDPKHYGEAMKSGQRDKWQVAMTEELDALEANDV</sequence>
<dbReference type="AlphaFoldDB" id="A0AAV1TK77"/>
<accession>A0AAV1TK77</accession>
<reference evidence="3" key="1">
    <citation type="submission" date="2024-01" db="EMBL/GenBank/DDBJ databases">
        <authorList>
            <person name="Webb A."/>
        </authorList>
    </citation>
    <scope>NUCLEOTIDE SEQUENCE</scope>
    <source>
        <strain evidence="3">Pm1</strain>
    </source>
</reference>
<dbReference type="InterPro" id="IPR012337">
    <property type="entry name" value="RNaseH-like_sf"/>
</dbReference>
<dbReference type="PANTHER" id="PTHR42648">
    <property type="entry name" value="TRANSPOSASE, PUTATIVE-RELATED"/>
    <property type="match status" value="1"/>
</dbReference>
<feature type="compositionally biased region" description="Basic residues" evidence="1">
    <location>
        <begin position="194"/>
        <end position="205"/>
    </location>
</feature>
<evidence type="ECO:0000313" key="3">
    <source>
        <dbReference type="EMBL" id="CAK7920544.1"/>
    </source>
</evidence>
<proteinExistence type="predicted"/>
<gene>
    <name evidence="3" type="ORF">PM001_LOCUS6720</name>
</gene>
<dbReference type="InterPro" id="IPR036397">
    <property type="entry name" value="RNaseH_sf"/>
</dbReference>
<dbReference type="Pfam" id="PF25597">
    <property type="entry name" value="SH3_retrovirus"/>
    <property type="match status" value="1"/>
</dbReference>
<evidence type="ECO:0000256" key="1">
    <source>
        <dbReference type="SAM" id="MobiDB-lite"/>
    </source>
</evidence>
<organism evidence="3 4">
    <name type="scientific">Peronospora matthiolae</name>
    <dbReference type="NCBI Taxonomy" id="2874970"/>
    <lineage>
        <taxon>Eukaryota</taxon>
        <taxon>Sar</taxon>
        <taxon>Stramenopiles</taxon>
        <taxon>Oomycota</taxon>
        <taxon>Peronosporomycetes</taxon>
        <taxon>Peronosporales</taxon>
        <taxon>Peronosporaceae</taxon>
        <taxon>Peronospora</taxon>
    </lineage>
</organism>
<evidence type="ECO:0000259" key="2">
    <source>
        <dbReference type="Pfam" id="PF25597"/>
    </source>
</evidence>
<feature type="compositionally biased region" description="Basic and acidic residues" evidence="1">
    <location>
        <begin position="171"/>
        <end position="182"/>
    </location>
</feature>
<name>A0AAV1TK77_9STRA</name>
<comment type="caution">
    <text evidence="3">The sequence shown here is derived from an EMBL/GenBank/DDBJ whole genome shotgun (WGS) entry which is preliminary data.</text>
</comment>
<dbReference type="GO" id="GO:0003676">
    <property type="term" value="F:nucleic acid binding"/>
    <property type="evidence" value="ECO:0007669"/>
    <property type="project" value="InterPro"/>
</dbReference>
<dbReference type="InterPro" id="IPR057670">
    <property type="entry name" value="SH3_retrovirus"/>
</dbReference>
<dbReference type="SUPFAM" id="SSF53098">
    <property type="entry name" value="Ribonuclease H-like"/>
    <property type="match status" value="1"/>
</dbReference>
<feature type="region of interest" description="Disordered" evidence="1">
    <location>
        <begin position="171"/>
        <end position="221"/>
    </location>
</feature>
<dbReference type="EMBL" id="CAKLBY020000052">
    <property type="protein sequence ID" value="CAK7920544.1"/>
    <property type="molecule type" value="Genomic_DNA"/>
</dbReference>
<dbReference type="Proteomes" id="UP001162060">
    <property type="component" value="Unassembled WGS sequence"/>
</dbReference>
<dbReference type="InterPro" id="IPR039537">
    <property type="entry name" value="Retrotran_Ty1/copia-like"/>
</dbReference>